<feature type="compositionally biased region" description="Polar residues" evidence="1">
    <location>
        <begin position="167"/>
        <end position="178"/>
    </location>
</feature>
<comment type="caution">
    <text evidence="2">The sequence shown here is derived from an EMBL/GenBank/DDBJ whole genome shotgun (WGS) entry which is preliminary data.</text>
</comment>
<evidence type="ECO:0000256" key="1">
    <source>
        <dbReference type="SAM" id="MobiDB-lite"/>
    </source>
</evidence>
<dbReference type="EMBL" id="JACVVK020000323">
    <property type="protein sequence ID" value="KAK7478526.1"/>
    <property type="molecule type" value="Genomic_DNA"/>
</dbReference>
<reference evidence="2 3" key="1">
    <citation type="journal article" date="2023" name="Sci. Data">
        <title>Genome assembly of the Korean intertidal mud-creeper Batillaria attramentaria.</title>
        <authorList>
            <person name="Patra A.K."/>
            <person name="Ho P.T."/>
            <person name="Jun S."/>
            <person name="Lee S.J."/>
            <person name="Kim Y."/>
            <person name="Won Y.J."/>
        </authorList>
    </citation>
    <scope>NUCLEOTIDE SEQUENCE [LARGE SCALE GENOMIC DNA]</scope>
    <source>
        <strain evidence="2">Wonlab-2016</strain>
    </source>
</reference>
<accession>A0ABD0JV13</accession>
<proteinExistence type="predicted"/>
<organism evidence="2 3">
    <name type="scientific">Batillaria attramentaria</name>
    <dbReference type="NCBI Taxonomy" id="370345"/>
    <lineage>
        <taxon>Eukaryota</taxon>
        <taxon>Metazoa</taxon>
        <taxon>Spiralia</taxon>
        <taxon>Lophotrochozoa</taxon>
        <taxon>Mollusca</taxon>
        <taxon>Gastropoda</taxon>
        <taxon>Caenogastropoda</taxon>
        <taxon>Sorbeoconcha</taxon>
        <taxon>Cerithioidea</taxon>
        <taxon>Batillariidae</taxon>
        <taxon>Batillaria</taxon>
    </lineage>
</organism>
<gene>
    <name evidence="2" type="ORF">BaRGS_00030198</name>
</gene>
<sequence length="1074" mass="120444">MTDRLLIRCLTSWFVQIGYKDARLPSIQDLKTKLIKQEQLPRARRRASFESNIFNTIIRHLSGAVSGSVSRRGSYVQPVVRRQTVRVASAAYSRGSTRQSALTGRYTPGTETRVTRPRPGQEFSTGRRAQPERQAGSARSADALKRNQGSQGVPSGPRRVSFHAADSSDNAKNTSNSVPPGCESGLSPDRDKCNSSLNDPPDAGRGKENGMFQQGHTPGDFISISHSAVWPFSPADNVESAASLRVNPETGPRVLTRNNASLLSPVVHLGDQSEWSLSEETALEVLSESTTMECLDHQSTAACARDMHGEPSCTFHVFDEDSYRHPRQRVSKRQCVQNSAEINICNSSVYSAEENDEQDRNVSAAKPKAKKVVKQAQPPKTKKPSVGPVGDSMRSQGSTDKSLPSDKKKPHKSSAKASHSRLQEVLEKAFSMSSHESSQQSHISSELNPAVIIALCETLANCADAVCIKTKSLLGAGDCCSCDHRICQVYAAVFSQIGPHVVSLLAFFVPAVMRLLRQVICSANAWAKLEADFEDAIRTEVEMYITSRTKFLVEKCGLRVDGRYVIRDDELPIRLFDDRPSTKRIDHYTRAEAYTILIDRHGNRLLINKQGEAILSEMSEPLLAAGASLTQLPVPQKEIRGYLWRPFMWDPFEMDWLPPEYPFTRPVIARVSLKWSPWLPYRGWSQTNVDDGTFDLEMAVDVLTQVCLDKAEEETSKEGDTIIGIKEMLVRITALAGTEIKEEMADGMHVALTLFIRATMVALLECMLPPKEMMSFTNDNVRKGKKRLLVRQACRIKGKSRLQKRFWRHLTMKRDFGRIVVPVMSTPWNPDLVSAASYKLSDRWCLDESTYEKSSRFLASGLTLANLMTWPRTLLDRKVDTMPALVLDSLSHVLLVRREMRAAIGVAAAEVLMWAVPYAHETMSTLKGRLRDYEKADYVTETLEVVMNQVMPKLSRRIGKTASRIVQEMMFELTYWREEELKRIKELRKVKAEVQKLQPTDIRDVTPGVLLIISLSVLIRDGRAFVDSIRRDWSSAHAEEILKYALSTLAGQNRIIKHSIHGLGLQPRHNEWGK</sequence>
<protein>
    <submittedName>
        <fullName evidence="2">Uncharacterized protein</fullName>
    </submittedName>
</protein>
<feature type="non-terminal residue" evidence="2">
    <location>
        <position position="1074"/>
    </location>
</feature>
<evidence type="ECO:0000313" key="3">
    <source>
        <dbReference type="Proteomes" id="UP001519460"/>
    </source>
</evidence>
<feature type="region of interest" description="Disordered" evidence="1">
    <location>
        <begin position="88"/>
        <end position="220"/>
    </location>
</feature>
<dbReference type="AlphaFoldDB" id="A0ABD0JV13"/>
<dbReference type="Proteomes" id="UP001519460">
    <property type="component" value="Unassembled WGS sequence"/>
</dbReference>
<name>A0ABD0JV13_9CAEN</name>
<evidence type="ECO:0000313" key="2">
    <source>
        <dbReference type="EMBL" id="KAK7478526.1"/>
    </source>
</evidence>
<keyword evidence="3" id="KW-1185">Reference proteome</keyword>
<feature type="region of interest" description="Disordered" evidence="1">
    <location>
        <begin position="351"/>
        <end position="419"/>
    </location>
</feature>